<dbReference type="InterPro" id="IPR036513">
    <property type="entry name" value="STAS_dom_sf"/>
</dbReference>
<dbReference type="PANTHER" id="PTHR33495:SF2">
    <property type="entry name" value="ANTI-SIGMA FACTOR ANTAGONIST TM_1081-RELATED"/>
    <property type="match status" value="1"/>
</dbReference>
<dbReference type="CDD" id="cd07043">
    <property type="entry name" value="STAS_anti-anti-sigma_factors"/>
    <property type="match status" value="1"/>
</dbReference>
<accession>A0A387HS94</accession>
<evidence type="ECO:0000256" key="2">
    <source>
        <dbReference type="RuleBase" id="RU003749"/>
    </source>
</evidence>
<evidence type="ECO:0000313" key="5">
    <source>
        <dbReference type="Proteomes" id="UP000271554"/>
    </source>
</evidence>
<dbReference type="InterPro" id="IPR002645">
    <property type="entry name" value="STAS_dom"/>
</dbReference>
<sequence>MRDAVTVYPFTSHAVVHAGVARVTLSGELDLDTAPMVHNAVADCLAERPTTLCFDLTDISFCDCAGLGSLLTARLTILGEGVDLVVEGIGSQLRRLLSLIGAEDLFTPKAAETDLGRARWASAGVASHRAAETEAALPTRPGTF</sequence>
<dbReference type="InterPro" id="IPR003658">
    <property type="entry name" value="Anti-sigma_ant"/>
</dbReference>
<dbReference type="AlphaFoldDB" id="A0A387HS94"/>
<dbReference type="RefSeq" id="WP_162952680.1">
    <property type="nucleotide sequence ID" value="NZ_CP032698.1"/>
</dbReference>
<dbReference type="KEGG" id="shun:DWB77_07107"/>
<gene>
    <name evidence="4" type="primary">rsfB</name>
    <name evidence="4" type="ORF">DWB77_07107</name>
</gene>
<evidence type="ECO:0000256" key="1">
    <source>
        <dbReference type="ARBA" id="ARBA00009013"/>
    </source>
</evidence>
<protein>
    <recommendedName>
        <fullName evidence="2">Anti-sigma factor antagonist</fullName>
    </recommendedName>
</protein>
<dbReference type="Gene3D" id="3.30.750.24">
    <property type="entry name" value="STAS domain"/>
    <property type="match status" value="1"/>
</dbReference>
<reference evidence="4 5" key="1">
    <citation type="submission" date="2018-10" db="EMBL/GenBank/DDBJ databases">
        <title>Relationship between Morphology and Antimicrobial Activity in Streptomyces.</title>
        <authorList>
            <person name="Kang H.J."/>
            <person name="Kim S.B."/>
        </authorList>
    </citation>
    <scope>NUCLEOTIDE SEQUENCE [LARGE SCALE GENOMIC DNA]</scope>
    <source>
        <strain evidence="4 5">BH38</strain>
    </source>
</reference>
<evidence type="ECO:0000313" key="4">
    <source>
        <dbReference type="EMBL" id="AYG84892.1"/>
    </source>
</evidence>
<dbReference type="Pfam" id="PF13466">
    <property type="entry name" value="STAS_2"/>
    <property type="match status" value="1"/>
</dbReference>
<keyword evidence="5" id="KW-1185">Reference proteome</keyword>
<dbReference type="Proteomes" id="UP000271554">
    <property type="component" value="Chromosome"/>
</dbReference>
<feature type="domain" description="STAS" evidence="3">
    <location>
        <begin position="10"/>
        <end position="101"/>
    </location>
</feature>
<comment type="similarity">
    <text evidence="1 2">Belongs to the anti-sigma-factor antagonist family.</text>
</comment>
<proteinExistence type="inferred from homology"/>
<dbReference type="InterPro" id="IPR058548">
    <property type="entry name" value="MlaB-like_STAS"/>
</dbReference>
<dbReference type="GO" id="GO:0043856">
    <property type="term" value="F:anti-sigma factor antagonist activity"/>
    <property type="evidence" value="ECO:0007669"/>
    <property type="project" value="InterPro"/>
</dbReference>
<dbReference type="EMBL" id="CP032698">
    <property type="protein sequence ID" value="AYG84892.1"/>
    <property type="molecule type" value="Genomic_DNA"/>
</dbReference>
<dbReference type="SUPFAM" id="SSF52091">
    <property type="entry name" value="SpoIIaa-like"/>
    <property type="match status" value="1"/>
</dbReference>
<dbReference type="PANTHER" id="PTHR33495">
    <property type="entry name" value="ANTI-SIGMA FACTOR ANTAGONIST TM_1081-RELATED-RELATED"/>
    <property type="match status" value="1"/>
</dbReference>
<dbReference type="PROSITE" id="PS50801">
    <property type="entry name" value="STAS"/>
    <property type="match status" value="1"/>
</dbReference>
<organism evidence="4 5">
    <name type="scientific">Streptomyces hundungensis</name>
    <dbReference type="NCBI Taxonomy" id="1077946"/>
    <lineage>
        <taxon>Bacteria</taxon>
        <taxon>Bacillati</taxon>
        <taxon>Actinomycetota</taxon>
        <taxon>Actinomycetes</taxon>
        <taxon>Kitasatosporales</taxon>
        <taxon>Streptomycetaceae</taxon>
        <taxon>Streptomyces</taxon>
    </lineage>
</organism>
<dbReference type="NCBIfam" id="TIGR00377">
    <property type="entry name" value="ant_ant_sig"/>
    <property type="match status" value="1"/>
</dbReference>
<name>A0A387HS94_9ACTN</name>
<evidence type="ECO:0000259" key="3">
    <source>
        <dbReference type="PROSITE" id="PS50801"/>
    </source>
</evidence>